<dbReference type="Gene3D" id="3.40.190.10">
    <property type="entry name" value="Periplasmic binding protein-like II"/>
    <property type="match status" value="2"/>
</dbReference>
<dbReference type="GeneID" id="97607979"/>
<dbReference type="OrthoDB" id="131417at2157"/>
<dbReference type="RefSeq" id="WP_109942189.1">
    <property type="nucleotide sequence ID" value="NZ_CP176366.1"/>
</dbReference>
<organism evidence="2 3">
    <name type="scientific">Methanospirillum stamsii</name>
    <dbReference type="NCBI Taxonomy" id="1277351"/>
    <lineage>
        <taxon>Archaea</taxon>
        <taxon>Methanobacteriati</taxon>
        <taxon>Methanobacteriota</taxon>
        <taxon>Stenosarchaea group</taxon>
        <taxon>Methanomicrobia</taxon>
        <taxon>Methanomicrobiales</taxon>
        <taxon>Methanospirillaceae</taxon>
        <taxon>Methanospirillum</taxon>
    </lineage>
</organism>
<dbReference type="GO" id="GO:0030975">
    <property type="term" value="F:thiamine binding"/>
    <property type="evidence" value="ECO:0007669"/>
    <property type="project" value="TreeGrafter"/>
</dbReference>
<evidence type="ECO:0008006" key="4">
    <source>
        <dbReference type="Google" id="ProtNLM"/>
    </source>
</evidence>
<dbReference type="Pfam" id="PF13343">
    <property type="entry name" value="SBP_bac_6"/>
    <property type="match status" value="1"/>
</dbReference>
<accession>A0A2V2N4N2</accession>
<evidence type="ECO:0000256" key="1">
    <source>
        <dbReference type="ARBA" id="ARBA00022729"/>
    </source>
</evidence>
<dbReference type="AlphaFoldDB" id="A0A2V2N4N2"/>
<dbReference type="EMBL" id="QGMZ01000045">
    <property type="protein sequence ID" value="PWR70223.1"/>
    <property type="molecule type" value="Genomic_DNA"/>
</dbReference>
<evidence type="ECO:0000313" key="3">
    <source>
        <dbReference type="Proteomes" id="UP000245934"/>
    </source>
</evidence>
<dbReference type="GO" id="GO:0015888">
    <property type="term" value="P:thiamine transport"/>
    <property type="evidence" value="ECO:0007669"/>
    <property type="project" value="TreeGrafter"/>
</dbReference>
<dbReference type="SUPFAM" id="SSF53850">
    <property type="entry name" value="Periplasmic binding protein-like II"/>
    <property type="match status" value="1"/>
</dbReference>
<dbReference type="Proteomes" id="UP000245934">
    <property type="component" value="Unassembled WGS sequence"/>
</dbReference>
<sequence>MNIIDVGLPVSVSRMLVQKMQTMVPEELISVRRIQEAEVEPLSTIKDEIPDLTTTHQISIMKNRDAMISSGHYKPLKGLVPDMREDVAAKGFIDPSGLFTPICVVPVVIIYNRHISNPPSSWHDLLDPRWIGRINAPSPVILQKLMKFYAKSLLGEKAETLFKSIVLDGLPIDVNKKVNEGTFDIGIVSLPFSRASRDQNVTLCWPEEGAFALPQVLIQKDGACKEALTVSNYLLSEDAQKFISDVGVMIPVNPVVPLPREVQENKMSLYWKGWDWFISGINAV</sequence>
<comment type="caution">
    <text evidence="2">The sequence shown here is derived from an EMBL/GenBank/DDBJ whole genome shotgun (WGS) entry which is preliminary data.</text>
</comment>
<dbReference type="PANTHER" id="PTHR30006">
    <property type="entry name" value="THIAMINE-BINDING PERIPLASMIC PROTEIN-RELATED"/>
    <property type="match status" value="1"/>
</dbReference>
<gene>
    <name evidence="2" type="ORF">DLD82_16270</name>
</gene>
<proteinExistence type="predicted"/>
<keyword evidence="1" id="KW-0732">Signal</keyword>
<reference evidence="2 3" key="1">
    <citation type="submission" date="2018-05" db="EMBL/GenBank/DDBJ databases">
        <title>Draft genome of Methanospirillum stamsii Pt1.</title>
        <authorList>
            <person name="Dueholm M.S."/>
            <person name="Nielsen P.H."/>
            <person name="Bakmann L.F."/>
            <person name="Otzen D.E."/>
        </authorList>
    </citation>
    <scope>NUCLEOTIDE SEQUENCE [LARGE SCALE GENOMIC DNA]</scope>
    <source>
        <strain evidence="2 3">Pt1</strain>
    </source>
</reference>
<protein>
    <recommendedName>
        <fullName evidence="4">ABC transporter substrate-binding protein</fullName>
    </recommendedName>
</protein>
<dbReference type="PANTHER" id="PTHR30006:SF2">
    <property type="entry name" value="ABC TRANSPORTER SUBSTRATE-BINDING PROTEIN"/>
    <property type="match status" value="1"/>
</dbReference>
<dbReference type="GO" id="GO:0030976">
    <property type="term" value="F:thiamine pyrophosphate binding"/>
    <property type="evidence" value="ECO:0007669"/>
    <property type="project" value="TreeGrafter"/>
</dbReference>
<evidence type="ECO:0000313" key="2">
    <source>
        <dbReference type="EMBL" id="PWR70223.1"/>
    </source>
</evidence>
<name>A0A2V2N4N2_9EURY</name>
<keyword evidence="3" id="KW-1185">Reference proteome</keyword>